<feature type="signal peptide" evidence="2">
    <location>
        <begin position="1"/>
        <end position="20"/>
    </location>
</feature>
<feature type="non-terminal residue" evidence="3">
    <location>
        <position position="99"/>
    </location>
</feature>
<dbReference type="EMBL" id="CAJNNW010027425">
    <property type="protein sequence ID" value="CAE8691377.1"/>
    <property type="molecule type" value="Genomic_DNA"/>
</dbReference>
<keyword evidence="2" id="KW-0732">Signal</keyword>
<comment type="caution">
    <text evidence="3">The sequence shown here is derived from an EMBL/GenBank/DDBJ whole genome shotgun (WGS) entry which is preliminary data.</text>
</comment>
<dbReference type="AlphaFoldDB" id="A0A813K363"/>
<protein>
    <submittedName>
        <fullName evidence="3">Uncharacterized protein</fullName>
    </submittedName>
</protein>
<feature type="chain" id="PRO_5033028394" evidence="2">
    <location>
        <begin position="21"/>
        <end position="99"/>
    </location>
</feature>
<feature type="region of interest" description="Disordered" evidence="1">
    <location>
        <begin position="79"/>
        <end position="99"/>
    </location>
</feature>
<evidence type="ECO:0000256" key="2">
    <source>
        <dbReference type="SAM" id="SignalP"/>
    </source>
</evidence>
<proteinExistence type="predicted"/>
<gene>
    <name evidence="3" type="ORF">PGLA2088_LOCUS27395</name>
</gene>
<accession>A0A813K363</accession>
<name>A0A813K363_POLGL</name>
<sequence length="99" mass="10796">PRQKTLGFLVWSSHLIGYRSLLTWGNLVVRVQCSGPAQHASRLSSTEHVRGSGQEFCKRHVAQSQSGWGVWGTPGDCSTTRGADRERSDFGAAHRDCAG</sequence>
<organism evidence="3 4">
    <name type="scientific">Polarella glacialis</name>
    <name type="common">Dinoflagellate</name>
    <dbReference type="NCBI Taxonomy" id="89957"/>
    <lineage>
        <taxon>Eukaryota</taxon>
        <taxon>Sar</taxon>
        <taxon>Alveolata</taxon>
        <taxon>Dinophyceae</taxon>
        <taxon>Suessiales</taxon>
        <taxon>Suessiaceae</taxon>
        <taxon>Polarella</taxon>
    </lineage>
</organism>
<evidence type="ECO:0000256" key="1">
    <source>
        <dbReference type="SAM" id="MobiDB-lite"/>
    </source>
</evidence>
<dbReference type="Proteomes" id="UP000626109">
    <property type="component" value="Unassembled WGS sequence"/>
</dbReference>
<feature type="compositionally biased region" description="Basic and acidic residues" evidence="1">
    <location>
        <begin position="82"/>
        <end position="99"/>
    </location>
</feature>
<feature type="non-terminal residue" evidence="3">
    <location>
        <position position="1"/>
    </location>
</feature>
<evidence type="ECO:0000313" key="3">
    <source>
        <dbReference type="EMBL" id="CAE8691377.1"/>
    </source>
</evidence>
<evidence type="ECO:0000313" key="4">
    <source>
        <dbReference type="Proteomes" id="UP000626109"/>
    </source>
</evidence>
<reference evidence="3" key="1">
    <citation type="submission" date="2021-02" db="EMBL/GenBank/DDBJ databases">
        <authorList>
            <person name="Dougan E. K."/>
            <person name="Rhodes N."/>
            <person name="Thang M."/>
            <person name="Chan C."/>
        </authorList>
    </citation>
    <scope>NUCLEOTIDE SEQUENCE</scope>
</reference>